<evidence type="ECO:0008006" key="2">
    <source>
        <dbReference type="Google" id="ProtNLM"/>
    </source>
</evidence>
<dbReference type="EMBL" id="DSUH01000146">
    <property type="protein sequence ID" value="HGU32464.1"/>
    <property type="molecule type" value="Genomic_DNA"/>
</dbReference>
<organism evidence="1">
    <name type="scientific">Desulfatirhabdium butyrativorans</name>
    <dbReference type="NCBI Taxonomy" id="340467"/>
    <lineage>
        <taxon>Bacteria</taxon>
        <taxon>Pseudomonadati</taxon>
        <taxon>Thermodesulfobacteriota</taxon>
        <taxon>Desulfobacteria</taxon>
        <taxon>Desulfobacterales</taxon>
        <taxon>Desulfatirhabdiaceae</taxon>
        <taxon>Desulfatirhabdium</taxon>
    </lineage>
</organism>
<dbReference type="InterPro" id="IPR023296">
    <property type="entry name" value="Glyco_hydro_beta-prop_sf"/>
</dbReference>
<dbReference type="SUPFAM" id="SSF75005">
    <property type="entry name" value="Arabinanase/levansucrase/invertase"/>
    <property type="match status" value="1"/>
</dbReference>
<evidence type="ECO:0000313" key="1">
    <source>
        <dbReference type="EMBL" id="HGU32464.1"/>
    </source>
</evidence>
<accession>A0A7C4MPJ5</accession>
<name>A0A7C4MPJ5_9BACT</name>
<gene>
    <name evidence="1" type="ORF">ENS29_06370</name>
</gene>
<comment type="caution">
    <text evidence="1">The sequence shown here is derived from an EMBL/GenBank/DDBJ whole genome shotgun (WGS) entry which is preliminary data.</text>
</comment>
<proteinExistence type="predicted"/>
<dbReference type="Gene3D" id="2.115.10.20">
    <property type="entry name" value="Glycosyl hydrolase domain, family 43"/>
    <property type="match status" value="1"/>
</dbReference>
<sequence>MYFIDSTGGNDSVGLAFSDDALDWKLIPNGPILSGLIDPQPLEGANGYVSAAHVERLPDGRWWMLYSAASAGNAGIGYAWFWDRFHWHKAEINPVFKNGSGPFLGRCYTPSLVRGVDGSLLLCRATNDMTAYQTFVSPLRAPALGRRDLLGPDRLSQGHTARKAYQRGVGTQAERDATIPIPSMGDEWFYTHLAGCGK</sequence>
<reference evidence="1" key="1">
    <citation type="journal article" date="2020" name="mSystems">
        <title>Genome- and Community-Level Interaction Insights into Carbon Utilization and Element Cycling Functions of Hydrothermarchaeota in Hydrothermal Sediment.</title>
        <authorList>
            <person name="Zhou Z."/>
            <person name="Liu Y."/>
            <person name="Xu W."/>
            <person name="Pan J."/>
            <person name="Luo Z.H."/>
            <person name="Li M."/>
        </authorList>
    </citation>
    <scope>NUCLEOTIDE SEQUENCE [LARGE SCALE GENOMIC DNA]</scope>
    <source>
        <strain evidence="1">SpSt-477</strain>
    </source>
</reference>
<protein>
    <recommendedName>
        <fullName evidence="2">Glycosyl hydrolase family 32 N-terminal domain-containing protein</fullName>
    </recommendedName>
</protein>
<dbReference type="AlphaFoldDB" id="A0A7C4MPJ5"/>